<dbReference type="InterPro" id="IPR004564">
    <property type="entry name" value="OM_lipoprot_carrier_LolA-like"/>
</dbReference>
<dbReference type="EMBL" id="CP003985">
    <property type="protein sequence ID" value="AGF78683.1"/>
    <property type="molecule type" value="Genomic_DNA"/>
</dbReference>
<dbReference type="OrthoDB" id="9785727at2"/>
<evidence type="ECO:0000256" key="2">
    <source>
        <dbReference type="SAM" id="SignalP"/>
    </source>
</evidence>
<evidence type="ECO:0000256" key="1">
    <source>
        <dbReference type="ARBA" id="ARBA00022729"/>
    </source>
</evidence>
<reference evidence="4" key="1">
    <citation type="journal article" date="2013" name="Stand. Genomic Sci.">
        <title>Complete genome sequence of Desulfocapsa sulfexigens, a marine deltaproteobacterium specialized in disproportionating inorganic sulfur compounds.</title>
        <authorList>
            <person name="Finster K.W."/>
            <person name="Kjeldsen K.U."/>
            <person name="Kube M."/>
            <person name="Reinhardt R."/>
            <person name="Mussmann M."/>
            <person name="Amann R."/>
            <person name="Schreiber L."/>
        </authorList>
    </citation>
    <scope>NUCLEOTIDE SEQUENCE [LARGE SCALE GENOMIC DNA]</scope>
    <source>
        <strain evidence="4">DSM 10523 / SB164P1</strain>
    </source>
</reference>
<dbReference type="Proteomes" id="UP000011721">
    <property type="component" value="Chromosome"/>
</dbReference>
<sequence>MKTFQAARLSLFTFLFFTTLLLPSLVNAAETPEEVASRLQKRYDTIYSFTFDFNQDTRGQLSGRPKKGSGQAFFLKSNAPGENNGKMRWNYSTPEKQVLVSDGVTFSMYFASMAQMIISPASALQQDLTYSFFTGSGDLLEDFTVLPPDLTLSPEDQTTIIKLIPKAKQSQVAEIHLWVTDDSLIRRIEILDHFDTLTVLNFSNLLVNTLDRDNTELMEQLFHFNPPEGTEIINQ</sequence>
<keyword evidence="3" id="KW-0449">Lipoprotein</keyword>
<dbReference type="Pfam" id="PF03548">
    <property type="entry name" value="LolA"/>
    <property type="match status" value="1"/>
</dbReference>
<dbReference type="eggNOG" id="COG2834">
    <property type="taxonomic scope" value="Bacteria"/>
</dbReference>
<dbReference type="KEGG" id="dsf:UWK_02140"/>
<dbReference type="InterPro" id="IPR029046">
    <property type="entry name" value="LolA/LolB/LppX"/>
</dbReference>
<keyword evidence="1 2" id="KW-0732">Signal</keyword>
<dbReference type="SUPFAM" id="SSF89392">
    <property type="entry name" value="Prokaryotic lipoproteins and lipoprotein localization factors"/>
    <property type="match status" value="1"/>
</dbReference>
<accession>M1P5B3</accession>
<name>M1P5B3_DESSD</name>
<dbReference type="HOGENOM" id="CLU_087560_2_0_7"/>
<dbReference type="PANTHER" id="PTHR35869">
    <property type="entry name" value="OUTER-MEMBRANE LIPOPROTEIN CARRIER PROTEIN"/>
    <property type="match status" value="1"/>
</dbReference>
<evidence type="ECO:0000313" key="3">
    <source>
        <dbReference type="EMBL" id="AGF78683.1"/>
    </source>
</evidence>
<organism evidence="3 4">
    <name type="scientific">Desulfocapsa sulfexigens (strain DSM 10523 / SB164P1)</name>
    <dbReference type="NCBI Taxonomy" id="1167006"/>
    <lineage>
        <taxon>Bacteria</taxon>
        <taxon>Pseudomonadati</taxon>
        <taxon>Thermodesulfobacteriota</taxon>
        <taxon>Desulfobulbia</taxon>
        <taxon>Desulfobulbales</taxon>
        <taxon>Desulfocapsaceae</taxon>
        <taxon>Desulfocapsa</taxon>
    </lineage>
</organism>
<feature type="chain" id="PRO_5004016054" evidence="2">
    <location>
        <begin position="29"/>
        <end position="235"/>
    </location>
</feature>
<proteinExistence type="predicted"/>
<evidence type="ECO:0000313" key="4">
    <source>
        <dbReference type="Proteomes" id="UP000011721"/>
    </source>
</evidence>
<protein>
    <submittedName>
        <fullName evidence="3">Outer membrane lipoprotein-sorting protein</fullName>
    </submittedName>
</protein>
<dbReference type="CDD" id="cd16325">
    <property type="entry name" value="LolA"/>
    <property type="match status" value="1"/>
</dbReference>
<gene>
    <name evidence="3" type="ordered locus">UWK_02140</name>
</gene>
<keyword evidence="4" id="KW-1185">Reference proteome</keyword>
<dbReference type="STRING" id="1167006.UWK_02140"/>
<dbReference type="PANTHER" id="PTHR35869:SF1">
    <property type="entry name" value="OUTER-MEMBRANE LIPOPROTEIN CARRIER PROTEIN"/>
    <property type="match status" value="1"/>
</dbReference>
<dbReference type="AlphaFoldDB" id="M1P5B3"/>
<feature type="signal peptide" evidence="2">
    <location>
        <begin position="1"/>
        <end position="28"/>
    </location>
</feature>
<dbReference type="Gene3D" id="2.50.20.10">
    <property type="entry name" value="Lipoprotein localisation LolA/LolB/LppX"/>
    <property type="match status" value="1"/>
</dbReference>
<dbReference type="RefSeq" id="WP_015404373.1">
    <property type="nucleotide sequence ID" value="NC_020304.1"/>
</dbReference>